<gene>
    <name evidence="8" type="ORF">GCM10011600_17840</name>
</gene>
<dbReference type="AlphaFoldDB" id="A0A8J3M0K5"/>
<sequence length="292" mass="31358">MGIVFDIMGRNLRLFFRDRLNVFFSLLGALIVFLLYTLFLSNLQTTSIANAFPQADEADVRGFVDSWMFAGIVAMTSITTSLGALGVFVEDAASGRFRDFLVSPIRRSQLVLGYLLSTFVVALIMTVLVLIVSLVYLFVVDGVVIGVLPIATTLGWVALACLAFAALWSFIASFIRTTGAFSALATIVGTVIGFLAGAFIAVGLFPEAVRNVVNSLPFAQTAMLMRRELTGDTLSTLVGGQPEAIDALREYYGITAFVGDWEVTVPVVAAILAGCAVVFTALAAWRIRARLA</sequence>
<dbReference type="PANTHER" id="PTHR43229">
    <property type="entry name" value="NODULATION PROTEIN J"/>
    <property type="match status" value="1"/>
</dbReference>
<evidence type="ECO:0000313" key="9">
    <source>
        <dbReference type="Proteomes" id="UP000617531"/>
    </source>
</evidence>
<dbReference type="Proteomes" id="UP000617531">
    <property type="component" value="Unassembled WGS sequence"/>
</dbReference>
<dbReference type="GO" id="GO:0140359">
    <property type="term" value="F:ABC-type transporter activity"/>
    <property type="evidence" value="ECO:0007669"/>
    <property type="project" value="InterPro"/>
</dbReference>
<feature type="transmembrane region" description="Helical" evidence="6">
    <location>
        <begin position="263"/>
        <end position="285"/>
    </location>
</feature>
<evidence type="ECO:0000259" key="7">
    <source>
        <dbReference type="PROSITE" id="PS51012"/>
    </source>
</evidence>
<evidence type="ECO:0000256" key="2">
    <source>
        <dbReference type="ARBA" id="ARBA00022692"/>
    </source>
</evidence>
<feature type="transmembrane region" description="Helical" evidence="6">
    <location>
        <begin position="67"/>
        <end position="89"/>
    </location>
</feature>
<dbReference type="InterPro" id="IPR000412">
    <property type="entry name" value="ABC_2_transport"/>
</dbReference>
<reference evidence="8" key="2">
    <citation type="submission" date="2020-09" db="EMBL/GenBank/DDBJ databases">
        <authorList>
            <person name="Sun Q."/>
            <person name="Zhou Y."/>
        </authorList>
    </citation>
    <scope>NUCLEOTIDE SEQUENCE</scope>
    <source>
        <strain evidence="8">CGMCC 1.16548</strain>
    </source>
</reference>
<evidence type="ECO:0000256" key="3">
    <source>
        <dbReference type="ARBA" id="ARBA00022989"/>
    </source>
</evidence>
<evidence type="ECO:0000256" key="6">
    <source>
        <dbReference type="SAM" id="Phobius"/>
    </source>
</evidence>
<accession>A0A8J3M0K5</accession>
<feature type="domain" description="ABC transmembrane type-2" evidence="7">
    <location>
        <begin position="20"/>
        <end position="290"/>
    </location>
</feature>
<dbReference type="InterPro" id="IPR013525">
    <property type="entry name" value="ABC2_TM"/>
</dbReference>
<name>A0A8J3M0K5_9MICO</name>
<feature type="transmembrane region" description="Helical" evidence="6">
    <location>
        <begin position="145"/>
        <end position="171"/>
    </location>
</feature>
<organism evidence="8 9">
    <name type="scientific">Pseudolysinimonas yzui</name>
    <dbReference type="NCBI Taxonomy" id="2708254"/>
    <lineage>
        <taxon>Bacteria</taxon>
        <taxon>Bacillati</taxon>
        <taxon>Actinomycetota</taxon>
        <taxon>Actinomycetes</taxon>
        <taxon>Micrococcales</taxon>
        <taxon>Microbacteriaceae</taxon>
        <taxon>Pseudolysinimonas</taxon>
    </lineage>
</organism>
<proteinExistence type="predicted"/>
<reference evidence="8" key="1">
    <citation type="journal article" date="2014" name="Int. J. Syst. Evol. Microbiol.">
        <title>Complete genome sequence of Corynebacterium casei LMG S-19264T (=DSM 44701T), isolated from a smear-ripened cheese.</title>
        <authorList>
            <consortium name="US DOE Joint Genome Institute (JGI-PGF)"/>
            <person name="Walter F."/>
            <person name="Albersmeier A."/>
            <person name="Kalinowski J."/>
            <person name="Ruckert C."/>
        </authorList>
    </citation>
    <scope>NUCLEOTIDE SEQUENCE</scope>
    <source>
        <strain evidence="8">CGMCC 1.16548</strain>
    </source>
</reference>
<comment type="subcellular location">
    <subcellularLocation>
        <location evidence="1">Membrane</location>
        <topology evidence="1">Multi-pass membrane protein</topology>
    </subcellularLocation>
</comment>
<keyword evidence="2 6" id="KW-0812">Transmembrane</keyword>
<dbReference type="InterPro" id="IPR051784">
    <property type="entry name" value="Nod_factor_ABC_transporter"/>
</dbReference>
<comment type="caution">
    <text evidence="8">The sequence shown here is derived from an EMBL/GenBank/DDBJ whole genome shotgun (WGS) entry which is preliminary data.</text>
</comment>
<keyword evidence="3 6" id="KW-1133">Transmembrane helix</keyword>
<protein>
    <submittedName>
        <fullName evidence="8">ABC transporter</fullName>
    </submittedName>
</protein>
<dbReference type="InterPro" id="IPR047817">
    <property type="entry name" value="ABC2_TM_bact-type"/>
</dbReference>
<evidence type="ECO:0000256" key="5">
    <source>
        <dbReference type="ARBA" id="ARBA00023251"/>
    </source>
</evidence>
<feature type="transmembrane region" description="Helical" evidence="6">
    <location>
        <begin position="183"/>
        <end position="205"/>
    </location>
</feature>
<keyword evidence="9" id="KW-1185">Reference proteome</keyword>
<dbReference type="GO" id="GO:0046677">
    <property type="term" value="P:response to antibiotic"/>
    <property type="evidence" value="ECO:0007669"/>
    <property type="project" value="UniProtKB-KW"/>
</dbReference>
<evidence type="ECO:0000256" key="4">
    <source>
        <dbReference type="ARBA" id="ARBA00023136"/>
    </source>
</evidence>
<dbReference type="PIRSF" id="PIRSF006648">
    <property type="entry name" value="DrrB"/>
    <property type="match status" value="1"/>
</dbReference>
<evidence type="ECO:0000313" key="8">
    <source>
        <dbReference type="EMBL" id="GHF17495.1"/>
    </source>
</evidence>
<dbReference type="Pfam" id="PF12698">
    <property type="entry name" value="ABC2_membrane_3"/>
    <property type="match status" value="1"/>
</dbReference>
<evidence type="ECO:0000256" key="1">
    <source>
        <dbReference type="ARBA" id="ARBA00004141"/>
    </source>
</evidence>
<dbReference type="PANTHER" id="PTHR43229:SF2">
    <property type="entry name" value="NODULATION PROTEIN J"/>
    <property type="match status" value="1"/>
</dbReference>
<dbReference type="PROSITE" id="PS51012">
    <property type="entry name" value="ABC_TM2"/>
    <property type="match status" value="1"/>
</dbReference>
<dbReference type="EMBL" id="BNAI01000003">
    <property type="protein sequence ID" value="GHF17495.1"/>
    <property type="molecule type" value="Genomic_DNA"/>
</dbReference>
<dbReference type="GO" id="GO:0043190">
    <property type="term" value="C:ATP-binding cassette (ABC) transporter complex"/>
    <property type="evidence" value="ECO:0007669"/>
    <property type="project" value="InterPro"/>
</dbReference>
<feature type="transmembrane region" description="Helical" evidence="6">
    <location>
        <begin position="20"/>
        <end position="39"/>
    </location>
</feature>
<feature type="transmembrane region" description="Helical" evidence="6">
    <location>
        <begin position="110"/>
        <end position="139"/>
    </location>
</feature>
<dbReference type="RefSeq" id="WP_191283141.1">
    <property type="nucleotide sequence ID" value="NZ_BNAI01000003.1"/>
</dbReference>
<keyword evidence="4 6" id="KW-0472">Membrane</keyword>
<keyword evidence="5" id="KW-0046">Antibiotic resistance</keyword>